<dbReference type="InterPro" id="IPR008979">
    <property type="entry name" value="Galactose-bd-like_sf"/>
</dbReference>
<feature type="domain" description="F5/8 type C" evidence="2">
    <location>
        <begin position="383"/>
        <end position="514"/>
    </location>
</feature>
<organism evidence="3 4">
    <name type="scientific">Actinopolymorpha pittospori</name>
    <dbReference type="NCBI Taxonomy" id="648752"/>
    <lineage>
        <taxon>Bacteria</taxon>
        <taxon>Bacillati</taxon>
        <taxon>Actinomycetota</taxon>
        <taxon>Actinomycetes</taxon>
        <taxon>Propionibacteriales</taxon>
        <taxon>Actinopolymorphaceae</taxon>
        <taxon>Actinopolymorpha</taxon>
    </lineage>
</organism>
<dbReference type="InterPro" id="IPR000421">
    <property type="entry name" value="FA58C"/>
</dbReference>
<dbReference type="PROSITE" id="PS51318">
    <property type="entry name" value="TAT"/>
    <property type="match status" value="1"/>
</dbReference>
<gene>
    <name evidence="3" type="ORF">HEB94_003788</name>
</gene>
<keyword evidence="4" id="KW-1185">Reference proteome</keyword>
<keyword evidence="1" id="KW-0732">Signal</keyword>
<reference evidence="3" key="1">
    <citation type="submission" date="2020-10" db="EMBL/GenBank/DDBJ databases">
        <title>Sequencing the genomes of 1000 actinobacteria strains.</title>
        <authorList>
            <person name="Klenk H.-P."/>
        </authorList>
    </citation>
    <scope>NUCLEOTIDE SEQUENCE</scope>
    <source>
        <strain evidence="3">DSM 45354</strain>
    </source>
</reference>
<dbReference type="PANTHER" id="PTHR41349">
    <property type="match status" value="1"/>
</dbReference>
<dbReference type="EMBL" id="JADBEM010000001">
    <property type="protein sequence ID" value="MBE1606940.1"/>
    <property type="molecule type" value="Genomic_DNA"/>
</dbReference>
<dbReference type="Pfam" id="PF00754">
    <property type="entry name" value="F5_F8_type_C"/>
    <property type="match status" value="1"/>
</dbReference>
<dbReference type="InterPro" id="IPR036691">
    <property type="entry name" value="Endo/exonu/phosph_ase_sf"/>
</dbReference>
<dbReference type="RefSeq" id="WP_192750970.1">
    <property type="nucleotide sequence ID" value="NZ_BAABJL010000069.1"/>
</dbReference>
<dbReference type="SUPFAM" id="SSF49785">
    <property type="entry name" value="Galactose-binding domain-like"/>
    <property type="match status" value="1"/>
</dbReference>
<dbReference type="GO" id="GO:0003824">
    <property type="term" value="F:catalytic activity"/>
    <property type="evidence" value="ECO:0007669"/>
    <property type="project" value="InterPro"/>
</dbReference>
<dbReference type="PROSITE" id="PS50022">
    <property type="entry name" value="FA58C_3"/>
    <property type="match status" value="1"/>
</dbReference>
<dbReference type="PANTHER" id="PTHR41349:SF1">
    <property type="entry name" value="PROTEIN CBG08683"/>
    <property type="match status" value="1"/>
</dbReference>
<evidence type="ECO:0000313" key="3">
    <source>
        <dbReference type="EMBL" id="MBE1606940.1"/>
    </source>
</evidence>
<sequence length="547" mass="60562">MGSVRRLSRKTFLGAAGFGAVALAVGPALSGDVEARAAEVRAGHGSGEDTALRVVSWNIRNGRLGGTDPHFTGGEQNLRQLIQFLRRERPDVLVTVETYGAGDEILAGLNRGVDEDRRYAGVQITVGTKEQEEGPDRDNLWLFTRYPVVERYAPINEDRLSSFNFGGIRIRLPDGKEVSVFSTWLWNAGWAWGTADDTALDLKYGLPRRWTDQEIIQTDLERRQEMASVIVNERLPQYIGDPGAPVIMAGDFNTMSPLDWSAQWAGAPGHEGLVLEWPAMKVFEQAGFVDTYRAANPDAGRYPGRTWSPYFGFGYAPGRIDFILARGADIRITGSHTHTRRLPEHQVVSFDDQFPFYSDHGVVVSDLVVHGGGPSYFGEPPRETEPPFGVEWPEPAGKLVPREEITATATTAHVGFEATKAIDGDVATMWHSEWSPKSSLPQSITLELGKVRRVRTLTYQGRVTSRYNGNVTHWRVLAARDGSSFHQVVEGTWEANSWEKAIDLKGIHASHLRFEVIWGFETTWISGSTDPGLAAATEIRVYEEPAG</sequence>
<protein>
    <recommendedName>
        <fullName evidence="2">F5/8 type C domain-containing protein</fullName>
    </recommendedName>
</protein>
<dbReference type="Proteomes" id="UP000638648">
    <property type="component" value="Unassembled WGS sequence"/>
</dbReference>
<dbReference type="AlphaFoldDB" id="A0A927N1F8"/>
<dbReference type="SUPFAM" id="SSF56219">
    <property type="entry name" value="DNase I-like"/>
    <property type="match status" value="1"/>
</dbReference>
<dbReference type="Gene3D" id="2.60.120.260">
    <property type="entry name" value="Galactose-binding domain-like"/>
    <property type="match status" value="1"/>
</dbReference>
<evidence type="ECO:0000313" key="4">
    <source>
        <dbReference type="Proteomes" id="UP000638648"/>
    </source>
</evidence>
<evidence type="ECO:0000259" key="2">
    <source>
        <dbReference type="PROSITE" id="PS50022"/>
    </source>
</evidence>
<dbReference type="InterPro" id="IPR005135">
    <property type="entry name" value="Endo/exonuclease/phosphatase"/>
</dbReference>
<dbReference type="InterPro" id="IPR006311">
    <property type="entry name" value="TAT_signal"/>
</dbReference>
<comment type="caution">
    <text evidence="3">The sequence shown here is derived from an EMBL/GenBank/DDBJ whole genome shotgun (WGS) entry which is preliminary data.</text>
</comment>
<feature type="signal peptide" evidence="1">
    <location>
        <begin position="1"/>
        <end position="30"/>
    </location>
</feature>
<evidence type="ECO:0000256" key="1">
    <source>
        <dbReference type="SAM" id="SignalP"/>
    </source>
</evidence>
<feature type="chain" id="PRO_5038548374" description="F5/8 type C domain-containing protein" evidence="1">
    <location>
        <begin position="31"/>
        <end position="547"/>
    </location>
</feature>
<dbReference type="Pfam" id="PF03372">
    <property type="entry name" value="Exo_endo_phos"/>
    <property type="match status" value="1"/>
</dbReference>
<dbReference type="Gene3D" id="3.60.10.10">
    <property type="entry name" value="Endonuclease/exonuclease/phosphatase"/>
    <property type="match status" value="1"/>
</dbReference>
<accession>A0A927N1F8</accession>
<name>A0A927N1F8_9ACTN</name>
<proteinExistence type="predicted"/>